<reference evidence="2" key="1">
    <citation type="submission" date="2022-11" db="UniProtKB">
        <authorList>
            <consortium name="WormBaseParasite"/>
        </authorList>
    </citation>
    <scope>IDENTIFICATION</scope>
</reference>
<dbReference type="Proteomes" id="UP000887576">
    <property type="component" value="Unplaced"/>
</dbReference>
<accession>A0AC34QKI9</accession>
<proteinExistence type="predicted"/>
<protein>
    <submittedName>
        <fullName evidence="2">Uncharacterized protein</fullName>
    </submittedName>
</protein>
<organism evidence="1 2">
    <name type="scientific">Panagrolaimus sp. JU765</name>
    <dbReference type="NCBI Taxonomy" id="591449"/>
    <lineage>
        <taxon>Eukaryota</taxon>
        <taxon>Metazoa</taxon>
        <taxon>Ecdysozoa</taxon>
        <taxon>Nematoda</taxon>
        <taxon>Chromadorea</taxon>
        <taxon>Rhabditida</taxon>
        <taxon>Tylenchina</taxon>
        <taxon>Panagrolaimomorpha</taxon>
        <taxon>Panagrolaimoidea</taxon>
        <taxon>Panagrolaimidae</taxon>
        <taxon>Panagrolaimus</taxon>
    </lineage>
</organism>
<sequence length="169" mass="19239">MFFSFNKRGKMNPALLAFLVVFASVANTYATLNQPKEDICTGIFKDLTICKMRGMVEQAVKETEDLLSAYSAEIAQTHAEFTQRNNFENPEGRLVKNALEKRKSAFVRFGKRADEPNPHLKDNLMNPVEKSDMSTMHLTNDPQVASVNNLHDTADFDKRKSSYLRFGKR</sequence>
<dbReference type="WBParaSite" id="JU765_v2.g17149.t1">
    <property type="protein sequence ID" value="JU765_v2.g17149.t1"/>
    <property type="gene ID" value="JU765_v2.g17149"/>
</dbReference>
<evidence type="ECO:0000313" key="1">
    <source>
        <dbReference type="Proteomes" id="UP000887576"/>
    </source>
</evidence>
<evidence type="ECO:0000313" key="2">
    <source>
        <dbReference type="WBParaSite" id="JU765_v2.g17149.t1"/>
    </source>
</evidence>
<name>A0AC34QKI9_9BILA</name>